<evidence type="ECO:0000256" key="5">
    <source>
        <dbReference type="ARBA" id="ARBA00023179"/>
    </source>
</evidence>
<dbReference type="GO" id="GO:0005509">
    <property type="term" value="F:calcium ion binding"/>
    <property type="evidence" value="ECO:0007669"/>
    <property type="project" value="UniProtKB-UniRule"/>
</dbReference>
<dbReference type="Gene3D" id="1.10.238.10">
    <property type="entry name" value="EF-hand"/>
    <property type="match status" value="1"/>
</dbReference>
<dbReference type="EMBL" id="JAFJMO010000016">
    <property type="protein sequence ID" value="KAJ8253910.1"/>
    <property type="molecule type" value="Genomic_DNA"/>
</dbReference>
<evidence type="ECO:0000256" key="1">
    <source>
        <dbReference type="ARBA" id="ARBA00009753"/>
    </source>
</evidence>
<dbReference type="PRINTS" id="PR01697">
    <property type="entry name" value="PARVALBUMIN"/>
</dbReference>
<feature type="binding site" evidence="7">
    <location>
        <position position="95"/>
    </location>
    <ligand>
        <name>Ca(2+)</name>
        <dbReference type="ChEBI" id="CHEBI:29108"/>
        <label>2</label>
    </ligand>
</feature>
<dbReference type="InterPro" id="IPR008080">
    <property type="entry name" value="Parvalbumin"/>
</dbReference>
<feature type="domain" description="EF-hand" evidence="10">
    <location>
        <begin position="76"/>
        <end position="111"/>
    </location>
</feature>
<keyword evidence="12" id="KW-1185">Reference proteome</keyword>
<feature type="coiled-coil region" evidence="9">
    <location>
        <begin position="340"/>
        <end position="367"/>
    </location>
</feature>
<sequence length="503" mass="57933">MESVLKAADITAALEACKGADSFSYKTFFAKVGLAAKTPADIKKVFDIIDQDKSGFIEEDELKLFLQNFCKGARALTDKETKEFLSAGDTDGDGKIGVEEFSVVTIKDKRHRNTHLLGLKTSDKNWYIPSYAHSCTFPGWERFCDSFLSLLTVDLSELVPENSTMALYQRQETRDEAISGVMKNSEQIATEPIQIYLLNTVKEDLNEDGQVRRYTFGRKNPEKQNRTIMMKYIFDAILSLFGKNMEKHILTLITFSSWTPPSEALQTLIQSGVPFLKDDNDEPVYFPFNNLPLEKPGEKYEMIYKTSWDKGTKSFKDFFKVLGRMEPQSLRMTEKVLKRRQSLDNSVQRLGSRIKDVEEKHKALDEEAIMQTVQGKATCCTECKVNCHYPGCWWAKSLRWCSVMKDGKCTVCPKNCSYEVHKKENRIYQPDVSKLQQELKYTEAEKTKLIERCFQTILQLKKLAMKFDSESTHRNILSLIEMLKNNNETEKVEELQKMLEKTM</sequence>
<evidence type="ECO:0000256" key="4">
    <source>
        <dbReference type="ARBA" id="ARBA00022837"/>
    </source>
</evidence>
<feature type="domain" description="EF-hand" evidence="10">
    <location>
        <begin position="37"/>
        <end position="72"/>
    </location>
</feature>
<dbReference type="CDD" id="cd16255">
    <property type="entry name" value="EFh_parvalbumin_beta"/>
    <property type="match status" value="1"/>
</dbReference>
<keyword evidence="4 7" id="KW-0106">Calcium</keyword>
<dbReference type="InterPro" id="IPR011992">
    <property type="entry name" value="EF-hand-dom_pair"/>
</dbReference>
<dbReference type="PROSITE" id="PS00018">
    <property type="entry name" value="EF_HAND_1"/>
    <property type="match status" value="2"/>
</dbReference>
<dbReference type="OrthoDB" id="8954335at2759"/>
<evidence type="ECO:0000256" key="7">
    <source>
        <dbReference type="PIRSR" id="PIRSR608080-1"/>
    </source>
</evidence>
<proteinExistence type="inferred from homology"/>
<dbReference type="AlphaFoldDB" id="A0A9Q1HNA1"/>
<feature type="binding site" evidence="7">
    <location>
        <position position="50"/>
    </location>
    <ligand>
        <name>Ca(2+)</name>
        <dbReference type="ChEBI" id="CHEBI:29108"/>
        <label>1</label>
    </ligand>
</feature>
<gene>
    <name evidence="11" type="ORF">COCON_G00205220</name>
</gene>
<feature type="binding site" evidence="7">
    <location>
        <position position="54"/>
    </location>
    <ligand>
        <name>Ca(2+)</name>
        <dbReference type="ChEBI" id="CHEBI:29108"/>
        <label>1</label>
    </ligand>
</feature>
<keyword evidence="5" id="KW-0514">Muscle protein</keyword>
<evidence type="ECO:0000256" key="6">
    <source>
        <dbReference type="ARBA" id="ARBA00025308"/>
    </source>
</evidence>
<dbReference type="FunFam" id="1.10.238.10:FF:000060">
    <property type="entry name" value="Parvalbumin, thymic"/>
    <property type="match status" value="1"/>
</dbReference>
<keyword evidence="3" id="KW-0677">Repeat</keyword>
<dbReference type="GO" id="GO:0005737">
    <property type="term" value="C:cytoplasm"/>
    <property type="evidence" value="ECO:0007669"/>
    <property type="project" value="TreeGrafter"/>
</dbReference>
<comment type="similarity">
    <text evidence="1 8">Belongs to the parvalbumin family.</text>
</comment>
<feature type="binding site" evidence="7">
    <location>
        <position position="61"/>
    </location>
    <ligand>
        <name>Ca(2+)</name>
        <dbReference type="ChEBI" id="CHEBI:29108"/>
        <label>1</label>
    </ligand>
</feature>
<protein>
    <recommendedName>
        <fullName evidence="8">Parvalbumin</fullName>
    </recommendedName>
</protein>
<evidence type="ECO:0000256" key="9">
    <source>
        <dbReference type="SAM" id="Coils"/>
    </source>
</evidence>
<evidence type="ECO:0000256" key="8">
    <source>
        <dbReference type="RuleBase" id="RU368048"/>
    </source>
</evidence>
<evidence type="ECO:0000259" key="10">
    <source>
        <dbReference type="PROSITE" id="PS50222"/>
    </source>
</evidence>
<dbReference type="Pfam" id="PF13499">
    <property type="entry name" value="EF-hand_7"/>
    <property type="match status" value="1"/>
</dbReference>
<keyword evidence="2 7" id="KW-0479">Metal-binding</keyword>
<dbReference type="InterPro" id="IPR002048">
    <property type="entry name" value="EF_hand_dom"/>
</dbReference>
<dbReference type="PROSITE" id="PS50222">
    <property type="entry name" value="EF_HAND_2"/>
    <property type="match status" value="2"/>
</dbReference>
<dbReference type="PANTHER" id="PTHR11653">
    <property type="entry name" value="PARVALBUMIN ALPHA"/>
    <property type="match status" value="1"/>
</dbReference>
<evidence type="ECO:0000313" key="11">
    <source>
        <dbReference type="EMBL" id="KAJ8253910.1"/>
    </source>
</evidence>
<evidence type="ECO:0000256" key="2">
    <source>
        <dbReference type="ARBA" id="ARBA00022723"/>
    </source>
</evidence>
<feature type="binding site" evidence="7">
    <location>
        <position position="91"/>
    </location>
    <ligand>
        <name>Ca(2+)</name>
        <dbReference type="ChEBI" id="CHEBI:29108"/>
        <label>2</label>
    </ligand>
</feature>
<dbReference type="InterPro" id="IPR018247">
    <property type="entry name" value="EF_Hand_1_Ca_BS"/>
</dbReference>
<reference evidence="11" key="1">
    <citation type="journal article" date="2023" name="Science">
        <title>Genome structures resolve the early diversification of teleost fishes.</title>
        <authorList>
            <person name="Parey E."/>
            <person name="Louis A."/>
            <person name="Montfort J."/>
            <person name="Bouchez O."/>
            <person name="Roques C."/>
            <person name="Iampietro C."/>
            <person name="Lluch J."/>
            <person name="Castinel A."/>
            <person name="Donnadieu C."/>
            <person name="Desvignes T."/>
            <person name="Floi Bucao C."/>
            <person name="Jouanno E."/>
            <person name="Wen M."/>
            <person name="Mejri S."/>
            <person name="Dirks R."/>
            <person name="Jansen H."/>
            <person name="Henkel C."/>
            <person name="Chen W.J."/>
            <person name="Zahm M."/>
            <person name="Cabau C."/>
            <person name="Klopp C."/>
            <person name="Thompson A.W."/>
            <person name="Robinson-Rechavi M."/>
            <person name="Braasch I."/>
            <person name="Lecointre G."/>
            <person name="Bobe J."/>
            <person name="Postlethwait J.H."/>
            <person name="Berthelot C."/>
            <person name="Roest Crollius H."/>
            <person name="Guiguen Y."/>
        </authorList>
    </citation>
    <scope>NUCLEOTIDE SEQUENCE</scope>
    <source>
        <strain evidence="11">Concon-B</strain>
    </source>
</reference>
<feature type="binding site" evidence="7">
    <location>
        <position position="100"/>
    </location>
    <ligand>
        <name>Ca(2+)</name>
        <dbReference type="ChEBI" id="CHEBI:29108"/>
        <label>1</label>
    </ligand>
</feature>
<feature type="binding site" evidence="7">
    <location>
        <position position="52"/>
    </location>
    <ligand>
        <name>Ca(2+)</name>
        <dbReference type="ChEBI" id="CHEBI:29108"/>
        <label>1</label>
    </ligand>
</feature>
<evidence type="ECO:0000313" key="12">
    <source>
        <dbReference type="Proteomes" id="UP001152803"/>
    </source>
</evidence>
<feature type="binding site" evidence="7">
    <location>
        <position position="89"/>
    </location>
    <ligand>
        <name>Ca(2+)</name>
        <dbReference type="ChEBI" id="CHEBI:29108"/>
        <label>1</label>
    </ligand>
</feature>
<dbReference type="SMART" id="SM00054">
    <property type="entry name" value="EFh"/>
    <property type="match status" value="2"/>
</dbReference>
<dbReference type="PANTHER" id="PTHR11653:SF12">
    <property type="entry name" value="PARVALBUMIN"/>
    <property type="match status" value="1"/>
</dbReference>
<feature type="binding site" evidence="7">
    <location>
        <position position="56"/>
    </location>
    <ligand>
        <name>Ca(2+)</name>
        <dbReference type="ChEBI" id="CHEBI:29108"/>
        <label>1</label>
    </ligand>
</feature>
<feature type="binding site" evidence="7">
    <location>
        <position position="93"/>
    </location>
    <ligand>
        <name>Ca(2+)</name>
        <dbReference type="ChEBI" id="CHEBI:29108"/>
        <label>2</label>
    </ligand>
</feature>
<name>A0A9Q1HNA1_CONCO</name>
<dbReference type="SUPFAM" id="SSF47473">
    <property type="entry name" value="EF-hand"/>
    <property type="match status" value="1"/>
</dbReference>
<comment type="function">
    <text evidence="6 8">In muscle, parvalbumin is thought to be involved in relaxation after contraction. It binds two calcium ions.</text>
</comment>
<dbReference type="Proteomes" id="UP001152803">
    <property type="component" value="Unassembled WGS sequence"/>
</dbReference>
<evidence type="ECO:0000256" key="3">
    <source>
        <dbReference type="ARBA" id="ARBA00022737"/>
    </source>
</evidence>
<accession>A0A9Q1HNA1</accession>
<organism evidence="11 12">
    <name type="scientific">Conger conger</name>
    <name type="common">Conger eel</name>
    <name type="synonym">Muraena conger</name>
    <dbReference type="NCBI Taxonomy" id="82655"/>
    <lineage>
        <taxon>Eukaryota</taxon>
        <taxon>Metazoa</taxon>
        <taxon>Chordata</taxon>
        <taxon>Craniata</taxon>
        <taxon>Vertebrata</taxon>
        <taxon>Euteleostomi</taxon>
        <taxon>Actinopterygii</taxon>
        <taxon>Neopterygii</taxon>
        <taxon>Teleostei</taxon>
        <taxon>Anguilliformes</taxon>
        <taxon>Congridae</taxon>
        <taxon>Conger</taxon>
    </lineage>
</organism>
<keyword evidence="9" id="KW-0175">Coiled coil</keyword>
<comment type="caution">
    <text evidence="11">The sequence shown here is derived from an EMBL/GenBank/DDBJ whole genome shotgun (WGS) entry which is preliminary data.</text>
</comment>